<organism evidence="2 3">
    <name type="scientific">Saprolegnia parasitica (strain CBS 223.65)</name>
    <dbReference type="NCBI Taxonomy" id="695850"/>
    <lineage>
        <taxon>Eukaryota</taxon>
        <taxon>Sar</taxon>
        <taxon>Stramenopiles</taxon>
        <taxon>Oomycota</taxon>
        <taxon>Saprolegniomycetes</taxon>
        <taxon>Saprolegniales</taxon>
        <taxon>Saprolegniaceae</taxon>
        <taxon>Saprolegnia</taxon>
    </lineage>
</organism>
<feature type="region of interest" description="Disordered" evidence="1">
    <location>
        <begin position="1"/>
        <end position="65"/>
    </location>
</feature>
<proteinExistence type="predicted"/>
<feature type="compositionally biased region" description="Polar residues" evidence="1">
    <location>
        <begin position="39"/>
        <end position="56"/>
    </location>
</feature>
<dbReference type="VEuPathDB" id="FungiDB:SPRG_20156"/>
<feature type="compositionally biased region" description="Low complexity" evidence="1">
    <location>
        <begin position="11"/>
        <end position="30"/>
    </location>
</feature>
<sequence length="65" mass="6967">MESASSSLRTAPARLPRWARSRSSPSCASSFTTDRRVQRCSTNSPSKCATSASDATPSCARPIFQ</sequence>
<dbReference type="EMBL" id="KK583211">
    <property type="protein sequence ID" value="KDO28333.1"/>
    <property type="molecule type" value="Genomic_DNA"/>
</dbReference>
<dbReference type="GeneID" id="24141364"/>
<dbReference type="RefSeq" id="XP_012200954.1">
    <property type="nucleotide sequence ID" value="XM_012345564.1"/>
</dbReference>
<accession>A0A067CCW9</accession>
<name>A0A067CCW9_SAPPC</name>
<dbReference type="AlphaFoldDB" id="A0A067CCW9"/>
<dbReference type="Proteomes" id="UP000030745">
    <property type="component" value="Unassembled WGS sequence"/>
</dbReference>
<keyword evidence="3" id="KW-1185">Reference proteome</keyword>
<evidence type="ECO:0000313" key="3">
    <source>
        <dbReference type="Proteomes" id="UP000030745"/>
    </source>
</evidence>
<evidence type="ECO:0000256" key="1">
    <source>
        <dbReference type="SAM" id="MobiDB-lite"/>
    </source>
</evidence>
<protein>
    <submittedName>
        <fullName evidence="2">Uncharacterized protein</fullName>
    </submittedName>
</protein>
<gene>
    <name evidence="2" type="ORF">SPRG_20156</name>
</gene>
<evidence type="ECO:0000313" key="2">
    <source>
        <dbReference type="EMBL" id="KDO28333.1"/>
    </source>
</evidence>
<dbReference type="KEGG" id="spar:SPRG_20156"/>
<reference evidence="2 3" key="1">
    <citation type="journal article" date="2013" name="PLoS Genet.">
        <title>Distinctive expansion of potential virulence genes in the genome of the oomycete fish pathogen Saprolegnia parasitica.</title>
        <authorList>
            <person name="Jiang R.H."/>
            <person name="de Bruijn I."/>
            <person name="Haas B.J."/>
            <person name="Belmonte R."/>
            <person name="Lobach L."/>
            <person name="Christie J."/>
            <person name="van den Ackerveken G."/>
            <person name="Bottin A."/>
            <person name="Bulone V."/>
            <person name="Diaz-Moreno S.M."/>
            <person name="Dumas B."/>
            <person name="Fan L."/>
            <person name="Gaulin E."/>
            <person name="Govers F."/>
            <person name="Grenville-Briggs L.J."/>
            <person name="Horner N.R."/>
            <person name="Levin J.Z."/>
            <person name="Mammella M."/>
            <person name="Meijer H.J."/>
            <person name="Morris P."/>
            <person name="Nusbaum C."/>
            <person name="Oome S."/>
            <person name="Phillips A.J."/>
            <person name="van Rooyen D."/>
            <person name="Rzeszutek E."/>
            <person name="Saraiva M."/>
            <person name="Secombes C.J."/>
            <person name="Seidl M.F."/>
            <person name="Snel B."/>
            <person name="Stassen J.H."/>
            <person name="Sykes S."/>
            <person name="Tripathy S."/>
            <person name="van den Berg H."/>
            <person name="Vega-Arreguin J.C."/>
            <person name="Wawra S."/>
            <person name="Young S.K."/>
            <person name="Zeng Q."/>
            <person name="Dieguez-Uribeondo J."/>
            <person name="Russ C."/>
            <person name="Tyler B.M."/>
            <person name="van West P."/>
        </authorList>
    </citation>
    <scope>NUCLEOTIDE SEQUENCE [LARGE SCALE GENOMIC DNA]</scope>
    <source>
        <strain evidence="2 3">CBS 223.65</strain>
    </source>
</reference>